<reference evidence="2 3" key="1">
    <citation type="submission" date="2018-06" db="EMBL/GenBank/DDBJ databases">
        <title>Genome analysis of cellulolytic fungus Trichoderma lentiforme CFAM-422.</title>
        <authorList>
            <person name="Steindorff A.S."/>
            <person name="Formighieri E.F."/>
            <person name="Midorikawa G.E.O."/>
            <person name="Tamietti M.S."/>
            <person name="Ramos E.Z."/>
            <person name="Silva A.S."/>
            <person name="Bon E.P.S."/>
            <person name="Mendes T.D."/>
            <person name="Damaso M.C.T."/>
            <person name="Favaro L.C.L."/>
        </authorList>
    </citation>
    <scope>NUCLEOTIDE SEQUENCE [LARGE SCALE GENOMIC DNA]</scope>
    <source>
        <strain evidence="2 3">CFAM-422</strain>
    </source>
</reference>
<evidence type="ECO:0000313" key="2">
    <source>
        <dbReference type="EMBL" id="KAF3076595.1"/>
    </source>
</evidence>
<sequence length="160" mass="17561">MSSSSQTTQKIPLHHRPDDTGYRLIELPPELESLLESENAPVFVIPSLFSFFYLSTSLSLTRVLTYIFINLSLSSLTLESSEASALLKTPDRTYSLRQKNTSNSVILLSPTSSDQGMAAISTIRETVELELAPQTPVASGGPLKNTGSRGKWHEMFGKGR</sequence>
<organism evidence="2 3">
    <name type="scientific">Trichoderma lentiforme</name>
    <dbReference type="NCBI Taxonomy" id="1567552"/>
    <lineage>
        <taxon>Eukaryota</taxon>
        <taxon>Fungi</taxon>
        <taxon>Dikarya</taxon>
        <taxon>Ascomycota</taxon>
        <taxon>Pezizomycotina</taxon>
        <taxon>Sordariomycetes</taxon>
        <taxon>Hypocreomycetidae</taxon>
        <taxon>Hypocreales</taxon>
        <taxon>Hypocreaceae</taxon>
        <taxon>Trichoderma</taxon>
    </lineage>
</organism>
<feature type="compositionally biased region" description="Basic and acidic residues" evidence="1">
    <location>
        <begin position="151"/>
        <end position="160"/>
    </location>
</feature>
<dbReference type="GO" id="GO:0007064">
    <property type="term" value="P:mitotic sister chromatid cohesion"/>
    <property type="evidence" value="ECO:0007669"/>
    <property type="project" value="InterPro"/>
</dbReference>
<dbReference type="AlphaFoldDB" id="A0A9P4XQ50"/>
<proteinExistence type="predicted"/>
<comment type="caution">
    <text evidence="2">The sequence shown here is derived from an EMBL/GenBank/DDBJ whole genome shotgun (WGS) entry which is preliminary data.</text>
</comment>
<accession>A0A9P4XQ50</accession>
<evidence type="ECO:0000256" key="1">
    <source>
        <dbReference type="SAM" id="MobiDB-lite"/>
    </source>
</evidence>
<keyword evidence="3" id="KW-1185">Reference proteome</keyword>
<feature type="region of interest" description="Disordered" evidence="1">
    <location>
        <begin position="135"/>
        <end position="160"/>
    </location>
</feature>
<dbReference type="Proteomes" id="UP000801864">
    <property type="component" value="Unassembled WGS sequence"/>
</dbReference>
<gene>
    <name evidence="2" type="ORF">CFAM422_001710</name>
</gene>
<evidence type="ECO:0000313" key="3">
    <source>
        <dbReference type="Proteomes" id="UP000801864"/>
    </source>
</evidence>
<dbReference type="GO" id="GO:0031390">
    <property type="term" value="C:Ctf18 RFC-like complex"/>
    <property type="evidence" value="ECO:0007669"/>
    <property type="project" value="InterPro"/>
</dbReference>
<dbReference type="InterPro" id="IPR019128">
    <property type="entry name" value="Dcc1"/>
</dbReference>
<protein>
    <submittedName>
        <fullName evidence="2">Uncharacterized protein</fullName>
    </submittedName>
</protein>
<name>A0A9P4XQ50_9HYPO</name>
<dbReference type="EMBL" id="QLNT01000002">
    <property type="protein sequence ID" value="KAF3076595.1"/>
    <property type="molecule type" value="Genomic_DNA"/>
</dbReference>
<dbReference type="Pfam" id="PF09724">
    <property type="entry name" value="Dcc1"/>
    <property type="match status" value="1"/>
</dbReference>